<feature type="transmembrane region" description="Helical" evidence="8">
    <location>
        <begin position="393"/>
        <end position="412"/>
    </location>
</feature>
<evidence type="ECO:0000313" key="10">
    <source>
        <dbReference type="EMBL" id="WEK13148.1"/>
    </source>
</evidence>
<accession>A0AAJ5W0U7</accession>
<evidence type="ECO:0000259" key="9">
    <source>
        <dbReference type="PROSITE" id="PS50850"/>
    </source>
</evidence>
<dbReference type="EMBL" id="CP119321">
    <property type="protein sequence ID" value="WEK13148.1"/>
    <property type="molecule type" value="Genomic_DNA"/>
</dbReference>
<feature type="domain" description="Major facilitator superfamily (MFS) profile" evidence="9">
    <location>
        <begin position="232"/>
        <end position="439"/>
    </location>
</feature>
<feature type="region of interest" description="Disordered" evidence="7">
    <location>
        <begin position="416"/>
        <end position="439"/>
    </location>
</feature>
<feature type="transmembrane region" description="Helical" evidence="8">
    <location>
        <begin position="82"/>
        <end position="103"/>
    </location>
</feature>
<feature type="transmembrane region" description="Helical" evidence="8">
    <location>
        <begin position="276"/>
        <end position="295"/>
    </location>
</feature>
<protein>
    <submittedName>
        <fullName evidence="10">MFS transporter</fullName>
    </submittedName>
</protein>
<feature type="transmembrane region" description="Helical" evidence="8">
    <location>
        <begin position="49"/>
        <end position="70"/>
    </location>
</feature>
<evidence type="ECO:0000256" key="6">
    <source>
        <dbReference type="ARBA" id="ARBA00023136"/>
    </source>
</evidence>
<keyword evidence="2" id="KW-0813">Transport</keyword>
<evidence type="ECO:0000313" key="11">
    <source>
        <dbReference type="Proteomes" id="UP001213972"/>
    </source>
</evidence>
<dbReference type="Gene3D" id="1.20.1250.20">
    <property type="entry name" value="MFS general substrate transporter like domains"/>
    <property type="match status" value="1"/>
</dbReference>
<organism evidence="10 11">
    <name type="scientific">Candidatus Microbacterium phytovorans</name>
    <dbReference type="NCBI Taxonomy" id="3121374"/>
    <lineage>
        <taxon>Bacteria</taxon>
        <taxon>Bacillati</taxon>
        <taxon>Actinomycetota</taxon>
        <taxon>Actinomycetes</taxon>
        <taxon>Micrococcales</taxon>
        <taxon>Microbacteriaceae</taxon>
        <taxon>Microbacterium</taxon>
    </lineage>
</organism>
<dbReference type="GO" id="GO:0005886">
    <property type="term" value="C:plasma membrane"/>
    <property type="evidence" value="ECO:0007669"/>
    <property type="project" value="UniProtKB-SubCell"/>
</dbReference>
<dbReference type="CDD" id="cd06173">
    <property type="entry name" value="MFS_MefA_like"/>
    <property type="match status" value="1"/>
</dbReference>
<keyword evidence="5 8" id="KW-1133">Transmembrane helix</keyword>
<feature type="transmembrane region" description="Helical" evidence="8">
    <location>
        <begin position="370"/>
        <end position="387"/>
    </location>
</feature>
<dbReference type="Pfam" id="PF07690">
    <property type="entry name" value="MFS_1"/>
    <property type="match status" value="2"/>
</dbReference>
<feature type="transmembrane region" description="Helical" evidence="8">
    <location>
        <begin position="152"/>
        <end position="169"/>
    </location>
</feature>
<feature type="transmembrane region" description="Helical" evidence="8">
    <location>
        <begin position="324"/>
        <end position="349"/>
    </location>
</feature>
<keyword evidence="3" id="KW-1003">Cell membrane</keyword>
<comment type="subcellular location">
    <subcellularLocation>
        <location evidence="1">Cell membrane</location>
        <topology evidence="1">Multi-pass membrane protein</topology>
    </subcellularLocation>
</comment>
<feature type="transmembrane region" description="Helical" evidence="8">
    <location>
        <begin position="240"/>
        <end position="264"/>
    </location>
</feature>
<evidence type="ECO:0000256" key="7">
    <source>
        <dbReference type="SAM" id="MobiDB-lite"/>
    </source>
</evidence>
<evidence type="ECO:0000256" key="5">
    <source>
        <dbReference type="ARBA" id="ARBA00022989"/>
    </source>
</evidence>
<dbReference type="GO" id="GO:0022857">
    <property type="term" value="F:transmembrane transporter activity"/>
    <property type="evidence" value="ECO:0007669"/>
    <property type="project" value="InterPro"/>
</dbReference>
<dbReference type="PROSITE" id="PS50850">
    <property type="entry name" value="MFS"/>
    <property type="match status" value="1"/>
</dbReference>
<dbReference type="PANTHER" id="PTHR43266:SF2">
    <property type="entry name" value="MAJOR FACILITATOR SUPERFAMILY (MFS) PROFILE DOMAIN-CONTAINING PROTEIN"/>
    <property type="match status" value="1"/>
</dbReference>
<dbReference type="PANTHER" id="PTHR43266">
    <property type="entry name" value="MACROLIDE-EFFLUX PROTEIN"/>
    <property type="match status" value="1"/>
</dbReference>
<name>A0AAJ5W0U7_9MICO</name>
<keyword evidence="6 8" id="KW-0472">Membrane</keyword>
<evidence type="ECO:0000256" key="4">
    <source>
        <dbReference type="ARBA" id="ARBA00022692"/>
    </source>
</evidence>
<keyword evidence="4 8" id="KW-0812">Transmembrane</keyword>
<proteinExistence type="predicted"/>
<dbReference type="InterPro" id="IPR020846">
    <property type="entry name" value="MFS_dom"/>
</dbReference>
<gene>
    <name evidence="10" type="ORF">P0Y48_11860</name>
</gene>
<dbReference type="AlphaFoldDB" id="A0AAJ5W0U7"/>
<sequence length="439" mass="45781">MTPQHRTIFALPLTFFGFLMAVAVSDLGDSFRLLALDLWFYESSTDKEGARLTLLLASVIPALLVAPLAGAVADRFDLRRTFIATTALRGIISLGLAAVAHSLGVGETAIVLVVASAVASVFFTSSAFVFVPRLVKQNLLPRANGILESMTWALAAVGPAAGALAFAAWGPAPSFLIDGASFLLSALLFKYVLVKPVKEVTDQRRARGGVRQLAREFGELLQGVGPAAAYLASHRYALGLLLASYGVTITAAANSFSLIFLIAVDLQLPAEAFGLVLSWNGVVAVVAALIVGFIVRASGMQTLYLACLGLFAVAQIIIGLAPNLFILIIGVALSALINAPYNVAVTTLFQTSIADEYLGRVEGLDVSVDNALRIGTLIAAAAAVATWGPRSVLVVSGIVALVLLIVGGALMLRSTGRSGTTRKSADRSLTDDLANPSDS</sequence>
<feature type="transmembrane region" description="Helical" evidence="8">
    <location>
        <begin position="302"/>
        <end position="318"/>
    </location>
</feature>
<evidence type="ECO:0000256" key="2">
    <source>
        <dbReference type="ARBA" id="ARBA00022448"/>
    </source>
</evidence>
<feature type="transmembrane region" description="Helical" evidence="8">
    <location>
        <begin position="109"/>
        <end position="131"/>
    </location>
</feature>
<dbReference type="SUPFAM" id="SSF103473">
    <property type="entry name" value="MFS general substrate transporter"/>
    <property type="match status" value="1"/>
</dbReference>
<feature type="transmembrane region" description="Helical" evidence="8">
    <location>
        <begin position="175"/>
        <end position="194"/>
    </location>
</feature>
<dbReference type="Proteomes" id="UP001213972">
    <property type="component" value="Chromosome"/>
</dbReference>
<dbReference type="InterPro" id="IPR011701">
    <property type="entry name" value="MFS"/>
</dbReference>
<evidence type="ECO:0000256" key="1">
    <source>
        <dbReference type="ARBA" id="ARBA00004651"/>
    </source>
</evidence>
<evidence type="ECO:0000256" key="3">
    <source>
        <dbReference type="ARBA" id="ARBA00022475"/>
    </source>
</evidence>
<reference evidence="10" key="1">
    <citation type="submission" date="2023-03" db="EMBL/GenBank/DDBJ databases">
        <title>Andean soil-derived lignocellulolytic bacterial consortium as a source of novel taxa and putative plastic-active enzymes.</title>
        <authorList>
            <person name="Diaz-Garcia L."/>
            <person name="Chuvochina M."/>
            <person name="Feuerriegel G."/>
            <person name="Bunk B."/>
            <person name="Sproer C."/>
            <person name="Streit W.R."/>
            <person name="Rodriguez L.M."/>
            <person name="Overmann J."/>
            <person name="Jimenez D.J."/>
        </authorList>
    </citation>
    <scope>NUCLEOTIDE SEQUENCE</scope>
    <source>
        <strain evidence="10">MAG 4610</strain>
    </source>
</reference>
<dbReference type="InterPro" id="IPR036259">
    <property type="entry name" value="MFS_trans_sf"/>
</dbReference>
<evidence type="ECO:0000256" key="8">
    <source>
        <dbReference type="SAM" id="Phobius"/>
    </source>
</evidence>